<keyword evidence="12" id="KW-1185">Reference proteome</keyword>
<organism evidence="11 12">
    <name type="scientific">Flavobacterium geliluteum</name>
    <dbReference type="NCBI Taxonomy" id="2816120"/>
    <lineage>
        <taxon>Bacteria</taxon>
        <taxon>Pseudomonadati</taxon>
        <taxon>Bacteroidota</taxon>
        <taxon>Flavobacteriia</taxon>
        <taxon>Flavobacteriales</taxon>
        <taxon>Flavobacteriaceae</taxon>
        <taxon>Flavobacterium</taxon>
    </lineage>
</organism>
<evidence type="ECO:0000256" key="4">
    <source>
        <dbReference type="ARBA" id="ARBA00022729"/>
    </source>
</evidence>
<keyword evidence="6" id="KW-0136">Cellulose degradation</keyword>
<evidence type="ECO:0000256" key="1">
    <source>
        <dbReference type="ARBA" id="ARBA00000966"/>
    </source>
</evidence>
<dbReference type="SMART" id="SM00458">
    <property type="entry name" value="RICIN"/>
    <property type="match status" value="1"/>
</dbReference>
<keyword evidence="8" id="KW-0624">Polysaccharide degradation</keyword>
<reference evidence="11 12" key="1">
    <citation type="submission" date="2021-03" db="EMBL/GenBank/DDBJ databases">
        <title>Flavobacterium Flabelliformis Sp. Nov. And Flavobacterium Geliluteum Sp. Nov., Two Novel Multidrug Resistant Psychrophilic Species Isolated From Antarctica.</title>
        <authorList>
            <person name="Kralova S."/>
            <person name="Busse H.J."/>
            <person name="Bezdicek M."/>
            <person name="Nykrynova M."/>
            <person name="Kroupova E."/>
            <person name="Krsek D."/>
            <person name="Sedlacek I."/>
        </authorList>
    </citation>
    <scope>NUCLEOTIDE SEQUENCE [LARGE SCALE GENOMIC DNA]</scope>
    <source>
        <strain evidence="11 12">P7388</strain>
    </source>
</reference>
<name>A0A940X6X6_9FLAO</name>
<dbReference type="Pfam" id="PF01270">
    <property type="entry name" value="Glyco_hydro_8"/>
    <property type="match status" value="1"/>
</dbReference>
<comment type="catalytic activity">
    <reaction evidence="1">
        <text>Endohydrolysis of (1-&gt;4)-beta-D-glucosidic linkages in cellulose, lichenin and cereal beta-D-glucans.</text>
        <dbReference type="EC" id="3.2.1.4"/>
    </reaction>
</comment>
<comment type="caution">
    <text evidence="11">The sequence shown here is derived from an EMBL/GenBank/DDBJ whole genome shotgun (WGS) entry which is preliminary data.</text>
</comment>
<evidence type="ECO:0000256" key="6">
    <source>
        <dbReference type="ARBA" id="ARBA00023001"/>
    </source>
</evidence>
<dbReference type="Pfam" id="PF18962">
    <property type="entry name" value="Por_Secre_tail"/>
    <property type="match status" value="1"/>
</dbReference>
<dbReference type="EC" id="3.2.1.4" evidence="3"/>
<dbReference type="Pfam" id="PF14200">
    <property type="entry name" value="RicinB_lectin_2"/>
    <property type="match status" value="2"/>
</dbReference>
<dbReference type="InterPro" id="IPR035992">
    <property type="entry name" value="Ricin_B-like_lectins"/>
</dbReference>
<dbReference type="AlphaFoldDB" id="A0A940X6X6"/>
<evidence type="ECO:0000256" key="2">
    <source>
        <dbReference type="ARBA" id="ARBA00009209"/>
    </source>
</evidence>
<dbReference type="InterPro" id="IPR026444">
    <property type="entry name" value="Secre_tail"/>
</dbReference>
<dbReference type="InterPro" id="IPR012341">
    <property type="entry name" value="6hp_glycosidase-like_sf"/>
</dbReference>
<dbReference type="EMBL" id="JAGFBV010000002">
    <property type="protein sequence ID" value="MBP4136951.1"/>
    <property type="molecule type" value="Genomic_DNA"/>
</dbReference>
<keyword evidence="5" id="KW-0378">Hydrolase</keyword>
<dbReference type="InterPro" id="IPR002037">
    <property type="entry name" value="Glyco_hydro_8"/>
</dbReference>
<dbReference type="SUPFAM" id="SSF50370">
    <property type="entry name" value="Ricin B-like lectins"/>
    <property type="match status" value="1"/>
</dbReference>
<proteinExistence type="inferred from homology"/>
<dbReference type="GO" id="GO:0030245">
    <property type="term" value="P:cellulose catabolic process"/>
    <property type="evidence" value="ECO:0007669"/>
    <property type="project" value="UniProtKB-KW"/>
</dbReference>
<evidence type="ECO:0000256" key="7">
    <source>
        <dbReference type="ARBA" id="ARBA00023295"/>
    </source>
</evidence>
<dbReference type="RefSeq" id="WP_210664990.1">
    <property type="nucleotide sequence ID" value="NZ_JAGFBV010000002.1"/>
</dbReference>
<dbReference type="NCBIfam" id="TIGR04183">
    <property type="entry name" value="Por_Secre_tail"/>
    <property type="match status" value="1"/>
</dbReference>
<dbReference type="PROSITE" id="PS50231">
    <property type="entry name" value="RICIN_B_LECTIN"/>
    <property type="match status" value="1"/>
</dbReference>
<dbReference type="Gene3D" id="2.80.10.50">
    <property type="match status" value="3"/>
</dbReference>
<dbReference type="SUPFAM" id="SSF48208">
    <property type="entry name" value="Six-hairpin glycosidases"/>
    <property type="match status" value="1"/>
</dbReference>
<comment type="similarity">
    <text evidence="2">Belongs to the glycosyl hydrolase 8 (cellulase D) family.</text>
</comment>
<evidence type="ECO:0000256" key="8">
    <source>
        <dbReference type="ARBA" id="ARBA00023326"/>
    </source>
</evidence>
<protein>
    <recommendedName>
        <fullName evidence="3">cellulase</fullName>
        <ecNumber evidence="3">3.2.1.4</ecNumber>
    </recommendedName>
</protein>
<gene>
    <name evidence="11" type="ORF">J3495_02530</name>
</gene>
<keyword evidence="7" id="KW-0326">Glycosidase</keyword>
<evidence type="ECO:0000313" key="12">
    <source>
        <dbReference type="Proteomes" id="UP000675047"/>
    </source>
</evidence>
<dbReference type="PRINTS" id="PR00735">
    <property type="entry name" value="GLHYDRLASE8"/>
</dbReference>
<keyword evidence="8" id="KW-0119">Carbohydrate metabolism</keyword>
<evidence type="ECO:0000256" key="9">
    <source>
        <dbReference type="SAM" id="SignalP"/>
    </source>
</evidence>
<dbReference type="Gene3D" id="1.50.10.10">
    <property type="match status" value="1"/>
</dbReference>
<feature type="chain" id="PRO_5036936531" description="cellulase" evidence="9">
    <location>
        <begin position="26"/>
        <end position="626"/>
    </location>
</feature>
<dbReference type="InterPro" id="IPR000772">
    <property type="entry name" value="Ricin_B_lectin"/>
</dbReference>
<dbReference type="Proteomes" id="UP000675047">
    <property type="component" value="Unassembled WGS sequence"/>
</dbReference>
<sequence length="626" mass="68075">MKKLTTLIRIAFLLCFIAMSTTTIAQTQPFPANKTYSQGLMPSNRNTQDAITNYAIWKTNFLEQCANGRYRVKFDDPSKTVSEGIAYGMLLTAYTGERTIFDGLWNYYKDNRDAAGLMNWKINGCNGGAAGTGGATDSEVDAAMALIIADYQWGSSGAINYNSDAKILINAIKIHEVEQGTFVLKPGEFGGSSITNPSYFAPAYFRKFATFTNDPFWNSVASKCYEIINNNLSVNGAAGGLVSDWCTSSGSYSSQASGYANGGTKYSYDAARTPWRIAVDYVWHGNAEAKNYSKKSSDFVRINVGGSQNVVDGYNQNGSKSSQYHNATFVGAFAAAAMGGDNQAHLNNSYSDLVSLNEPNSYYNQTLKTLYLFLLSGNFYLPGATVVNPPSDGIINGTVYKIIGKQSGKSVDVTDVSTSNGANVQQWTYGGTENQKWKAESVGDGYWKLTNNNSGKCLEVSAYSNADGGNIQQWDYANHAYQQWKIEATGDGSYKLINRGSGKSMDGAGTNDGANIQQWSYGGGDNQKWFFDSISSTARTSVAKTENSESGFGKLFPNPSYGHVSLDITDNTNVKVFDVSGTIVWQKNFIKAERAELDLNHLKAGIYIVKTAKNGALDSQKLIIKK</sequence>
<evidence type="ECO:0000256" key="5">
    <source>
        <dbReference type="ARBA" id="ARBA00022801"/>
    </source>
</evidence>
<evidence type="ECO:0000256" key="3">
    <source>
        <dbReference type="ARBA" id="ARBA00012601"/>
    </source>
</evidence>
<keyword evidence="4 9" id="KW-0732">Signal</keyword>
<accession>A0A940X6X6</accession>
<feature type="signal peptide" evidence="9">
    <location>
        <begin position="1"/>
        <end position="25"/>
    </location>
</feature>
<evidence type="ECO:0000259" key="10">
    <source>
        <dbReference type="SMART" id="SM00458"/>
    </source>
</evidence>
<feature type="domain" description="Ricin B lectin" evidence="10">
    <location>
        <begin position="397"/>
        <end position="532"/>
    </location>
</feature>
<dbReference type="CDD" id="cd00161">
    <property type="entry name" value="beta-trefoil_Ricin-like"/>
    <property type="match status" value="1"/>
</dbReference>
<dbReference type="InterPro" id="IPR008928">
    <property type="entry name" value="6-hairpin_glycosidase_sf"/>
</dbReference>
<dbReference type="GO" id="GO:0008810">
    <property type="term" value="F:cellulase activity"/>
    <property type="evidence" value="ECO:0007669"/>
    <property type="project" value="UniProtKB-EC"/>
</dbReference>
<evidence type="ECO:0000313" key="11">
    <source>
        <dbReference type="EMBL" id="MBP4136951.1"/>
    </source>
</evidence>